<dbReference type="Gene3D" id="3.40.50.2300">
    <property type="match status" value="2"/>
</dbReference>
<accession>A0A9P6W2Z5</accession>
<dbReference type="CDD" id="cd00082">
    <property type="entry name" value="HisKA"/>
    <property type="match status" value="1"/>
</dbReference>
<dbReference type="NCBIfam" id="TIGR00229">
    <property type="entry name" value="sensory_box"/>
    <property type="match status" value="1"/>
</dbReference>
<feature type="region of interest" description="Disordered" evidence="7">
    <location>
        <begin position="426"/>
        <end position="462"/>
    </location>
</feature>
<feature type="compositionally biased region" description="Low complexity" evidence="7">
    <location>
        <begin position="887"/>
        <end position="902"/>
    </location>
</feature>
<feature type="compositionally biased region" description="Basic and acidic residues" evidence="7">
    <location>
        <begin position="350"/>
        <end position="359"/>
    </location>
</feature>
<proteinExistence type="predicted"/>
<dbReference type="SUPFAM" id="SSF55785">
    <property type="entry name" value="PYP-like sensor domain (PAS domain)"/>
    <property type="match status" value="1"/>
</dbReference>
<dbReference type="InterPro" id="IPR000014">
    <property type="entry name" value="PAS"/>
</dbReference>
<dbReference type="GO" id="GO:0005886">
    <property type="term" value="C:plasma membrane"/>
    <property type="evidence" value="ECO:0007669"/>
    <property type="project" value="TreeGrafter"/>
</dbReference>
<dbReference type="EMBL" id="PUHQ01000039">
    <property type="protein sequence ID" value="KAG0660929.1"/>
    <property type="molecule type" value="Genomic_DNA"/>
</dbReference>
<evidence type="ECO:0000256" key="5">
    <source>
        <dbReference type="ARBA" id="ARBA00022777"/>
    </source>
</evidence>
<evidence type="ECO:0000256" key="2">
    <source>
        <dbReference type="ARBA" id="ARBA00012438"/>
    </source>
</evidence>
<protein>
    <recommendedName>
        <fullName evidence="2">histidine kinase</fullName>
        <ecNumber evidence="2">2.7.13.3</ecNumber>
    </recommendedName>
</protein>
<dbReference type="InterPro" id="IPR011006">
    <property type="entry name" value="CheY-like_superfamily"/>
</dbReference>
<dbReference type="InterPro" id="IPR035965">
    <property type="entry name" value="PAS-like_dom_sf"/>
</dbReference>
<dbReference type="GO" id="GO:0009927">
    <property type="term" value="F:histidine phosphotransfer kinase activity"/>
    <property type="evidence" value="ECO:0007669"/>
    <property type="project" value="TreeGrafter"/>
</dbReference>
<dbReference type="PRINTS" id="PR00344">
    <property type="entry name" value="BCTRLSENSOR"/>
</dbReference>
<keyword evidence="3 6" id="KW-0597">Phosphoprotein</keyword>
<evidence type="ECO:0000256" key="1">
    <source>
        <dbReference type="ARBA" id="ARBA00000085"/>
    </source>
</evidence>
<dbReference type="OrthoDB" id="60033at2759"/>
<evidence type="ECO:0000256" key="4">
    <source>
        <dbReference type="ARBA" id="ARBA00022679"/>
    </source>
</evidence>
<comment type="catalytic activity">
    <reaction evidence="1">
        <text>ATP + protein L-histidine = ADP + protein N-phospho-L-histidine.</text>
        <dbReference type="EC" id="2.7.13.3"/>
    </reaction>
</comment>
<evidence type="ECO:0000256" key="6">
    <source>
        <dbReference type="PROSITE-ProRule" id="PRU00169"/>
    </source>
</evidence>
<dbReference type="InterPro" id="IPR001789">
    <property type="entry name" value="Sig_transdc_resp-reg_receiver"/>
</dbReference>
<dbReference type="InterPro" id="IPR036890">
    <property type="entry name" value="HATPase_C_sf"/>
</dbReference>
<feature type="modified residue" description="4-aspartylphosphate" evidence="6">
    <location>
        <position position="2017"/>
    </location>
</feature>
<feature type="compositionally biased region" description="Basic and acidic residues" evidence="7">
    <location>
        <begin position="279"/>
        <end position="294"/>
    </location>
</feature>
<dbReference type="Gene3D" id="3.30.565.10">
    <property type="entry name" value="Histidine kinase-like ATPase, C-terminal domain"/>
    <property type="match status" value="2"/>
</dbReference>
<dbReference type="SMART" id="SM00448">
    <property type="entry name" value="REC"/>
    <property type="match status" value="2"/>
</dbReference>
<feature type="region of interest" description="Disordered" evidence="7">
    <location>
        <begin position="857"/>
        <end position="905"/>
    </location>
</feature>
<feature type="domain" description="Histidine kinase" evidence="8">
    <location>
        <begin position="1028"/>
        <end position="1248"/>
    </location>
</feature>
<evidence type="ECO:0000313" key="10">
    <source>
        <dbReference type="EMBL" id="KAG0660929.1"/>
    </source>
</evidence>
<dbReference type="SUPFAM" id="SSF47384">
    <property type="entry name" value="Homodimeric domain of signal transducing histidine kinase"/>
    <property type="match status" value="2"/>
</dbReference>
<dbReference type="InterPro" id="IPR004358">
    <property type="entry name" value="Sig_transdc_His_kin-like_C"/>
</dbReference>
<feature type="domain" description="Histidine kinase" evidence="8">
    <location>
        <begin position="1628"/>
        <end position="1899"/>
    </location>
</feature>
<dbReference type="InterPro" id="IPR036097">
    <property type="entry name" value="HisK_dim/P_sf"/>
</dbReference>
<dbReference type="InterPro" id="IPR003661">
    <property type="entry name" value="HisK_dim/P_dom"/>
</dbReference>
<dbReference type="CDD" id="cd16922">
    <property type="entry name" value="HATPase_EvgS-ArcB-TorS-like"/>
    <property type="match status" value="1"/>
</dbReference>
<reference evidence="10 11" key="1">
    <citation type="submission" date="2020-11" db="EMBL/GenBank/DDBJ databases">
        <title>Kefir isolates.</title>
        <authorList>
            <person name="Marcisauskas S."/>
            <person name="Kim Y."/>
            <person name="Blasche S."/>
        </authorList>
    </citation>
    <scope>NUCLEOTIDE SEQUENCE [LARGE SCALE GENOMIC DNA]</scope>
    <source>
        <strain evidence="10 11">KR</strain>
    </source>
</reference>
<feature type="region of interest" description="Disordered" evidence="7">
    <location>
        <begin position="248"/>
        <end position="393"/>
    </location>
</feature>
<dbReference type="GO" id="GO:0000155">
    <property type="term" value="F:phosphorelay sensor kinase activity"/>
    <property type="evidence" value="ECO:0007669"/>
    <property type="project" value="InterPro"/>
</dbReference>
<name>A0A9P6W2Z5_RHOMI</name>
<keyword evidence="5" id="KW-0418">Kinase</keyword>
<dbReference type="CDD" id="cd17546">
    <property type="entry name" value="REC_hyHK_CKI1_RcsC-like"/>
    <property type="match status" value="1"/>
</dbReference>
<feature type="domain" description="Response regulatory" evidence="9">
    <location>
        <begin position="1340"/>
        <end position="1455"/>
    </location>
</feature>
<keyword evidence="11" id="KW-1185">Reference proteome</keyword>
<feature type="compositionally biased region" description="Polar residues" evidence="7">
    <location>
        <begin position="1298"/>
        <end position="1320"/>
    </location>
</feature>
<organism evidence="10 11">
    <name type="scientific">Rhodotorula mucilaginosa</name>
    <name type="common">Yeast</name>
    <name type="synonym">Rhodotorula rubra</name>
    <dbReference type="NCBI Taxonomy" id="5537"/>
    <lineage>
        <taxon>Eukaryota</taxon>
        <taxon>Fungi</taxon>
        <taxon>Dikarya</taxon>
        <taxon>Basidiomycota</taxon>
        <taxon>Pucciniomycotina</taxon>
        <taxon>Microbotryomycetes</taxon>
        <taxon>Sporidiobolales</taxon>
        <taxon>Sporidiobolaceae</taxon>
        <taxon>Rhodotorula</taxon>
    </lineage>
</organism>
<dbReference type="EC" id="2.7.13.3" evidence="2"/>
<gene>
    <name evidence="10" type="ORF">C6P46_004202</name>
</gene>
<dbReference type="InterPro" id="IPR003594">
    <property type="entry name" value="HATPase_dom"/>
</dbReference>
<feature type="modified residue" description="4-aspartylphosphate" evidence="6">
    <location>
        <position position="1388"/>
    </location>
</feature>
<dbReference type="CDD" id="cd00130">
    <property type="entry name" value="PAS"/>
    <property type="match status" value="1"/>
</dbReference>
<comment type="caution">
    <text evidence="10">The sequence shown here is derived from an EMBL/GenBank/DDBJ whole genome shotgun (WGS) entry which is preliminary data.</text>
</comment>
<dbReference type="Gene3D" id="3.30.450.20">
    <property type="entry name" value="PAS domain"/>
    <property type="match status" value="2"/>
</dbReference>
<dbReference type="SUPFAM" id="SSF55874">
    <property type="entry name" value="ATPase domain of HSP90 chaperone/DNA topoisomerase II/histidine kinase"/>
    <property type="match status" value="2"/>
</dbReference>
<dbReference type="Pfam" id="PF13188">
    <property type="entry name" value="PAS_8"/>
    <property type="match status" value="1"/>
</dbReference>
<feature type="compositionally biased region" description="Low complexity" evidence="7">
    <location>
        <begin position="862"/>
        <end position="878"/>
    </location>
</feature>
<evidence type="ECO:0000259" key="8">
    <source>
        <dbReference type="PROSITE" id="PS50109"/>
    </source>
</evidence>
<feature type="compositionally biased region" description="Polar residues" evidence="7">
    <location>
        <begin position="451"/>
        <end position="460"/>
    </location>
</feature>
<feature type="region of interest" description="Disordered" evidence="7">
    <location>
        <begin position="1898"/>
        <end position="1954"/>
    </location>
</feature>
<dbReference type="PROSITE" id="PS50110">
    <property type="entry name" value="RESPONSE_REGULATORY"/>
    <property type="match status" value="2"/>
</dbReference>
<feature type="domain" description="Response regulatory" evidence="9">
    <location>
        <begin position="1957"/>
        <end position="2088"/>
    </location>
</feature>
<keyword evidence="4" id="KW-0808">Transferase</keyword>
<dbReference type="PANTHER" id="PTHR43047:SF66">
    <property type="entry name" value="HISKA"/>
    <property type="match status" value="1"/>
</dbReference>
<dbReference type="Pfam" id="PF00512">
    <property type="entry name" value="HisKA"/>
    <property type="match status" value="1"/>
</dbReference>
<evidence type="ECO:0000256" key="3">
    <source>
        <dbReference type="ARBA" id="ARBA00022553"/>
    </source>
</evidence>
<feature type="region of interest" description="Disordered" evidence="7">
    <location>
        <begin position="1293"/>
        <end position="1326"/>
    </location>
</feature>
<dbReference type="PROSITE" id="PS50109">
    <property type="entry name" value="HIS_KIN"/>
    <property type="match status" value="2"/>
</dbReference>
<dbReference type="PANTHER" id="PTHR43047">
    <property type="entry name" value="TWO-COMPONENT HISTIDINE PROTEIN KINASE"/>
    <property type="match status" value="1"/>
</dbReference>
<dbReference type="FunFam" id="1.10.287.130:FF:000045">
    <property type="entry name" value="Two-component system sensor histidine kinase/response regulator"/>
    <property type="match status" value="1"/>
</dbReference>
<dbReference type="Proteomes" id="UP000777482">
    <property type="component" value="Unassembled WGS sequence"/>
</dbReference>
<dbReference type="SUPFAM" id="SSF52172">
    <property type="entry name" value="CheY-like"/>
    <property type="match status" value="2"/>
</dbReference>
<dbReference type="Pfam" id="PF02518">
    <property type="entry name" value="HATPase_c"/>
    <property type="match status" value="2"/>
</dbReference>
<dbReference type="SMART" id="SM00387">
    <property type="entry name" value="HATPase_c"/>
    <property type="match status" value="2"/>
</dbReference>
<dbReference type="InterPro" id="IPR005467">
    <property type="entry name" value="His_kinase_dom"/>
</dbReference>
<feature type="compositionally biased region" description="Polar residues" evidence="7">
    <location>
        <begin position="1925"/>
        <end position="1945"/>
    </location>
</feature>
<evidence type="ECO:0000313" key="11">
    <source>
        <dbReference type="Proteomes" id="UP000777482"/>
    </source>
</evidence>
<evidence type="ECO:0000256" key="7">
    <source>
        <dbReference type="SAM" id="MobiDB-lite"/>
    </source>
</evidence>
<dbReference type="Gene3D" id="1.10.287.130">
    <property type="match status" value="2"/>
</dbReference>
<feature type="compositionally biased region" description="Acidic residues" evidence="7">
    <location>
        <begin position="361"/>
        <end position="380"/>
    </location>
</feature>
<dbReference type="SMART" id="SM00388">
    <property type="entry name" value="HisKA"/>
    <property type="match status" value="2"/>
</dbReference>
<sequence length="2098" mass="228397">MDASSRAQATSGVSALAQLPLVSFLSASPSPSLVLALAPLVDCLAQQPGILAARAQPQPQPIQAVQTPLWDGKAHHLVPSPNPYPVTPAQLQQPGLAPASVYDDAAASPAEGIRGMVEQLNVKTPGRDPRDATTLTAATDDASRPTDYFSLITASTQLPSAAAEASPSMSSASTASSSAATLVSSTSTLATQVGGKTTPPTPLDVDLAHEDSLFSFTVGENDAEDDDDVLDQLAEALHPVYRNEAWRSIENQRPQRPGPGLRETSSSTLRPYNPAAQHARAEVRRTREQRAADHRRSRGKGKGNSTGASALRQPTAEEDLLIDSLPAAPGFENKPKRLGTVEEEEYQDDLDSRGNRPDFMDTTDDGDDDRGGEEGDDEEFPSASASEVETEIDPDSDAYRFMSPVEQRQLLLFLLELVVESDVLGESGTVTPDPRSAPTSPQIARHGTYSPRGTPSSSTYRDAPRRISASMNRKPVQCVTLGDYDFTATLILTPPPPGAPTQGQPAPSGFIILTTPPPRTPRSPREPMLPQAWPAGTGTGLAARPTAIPLSPDSLFAAGPLTQSGETGHVYEAPSAETIRTVPRARRGSRRNSESEGSLLDADQKWMRALGDGEMAQRIRSHDWSQTSLGPISGWCAELRSGVASILASPFRECILWGEDMAIVYNDLYIATAGDKHPALLGLPAREGWKEIWDGLNSVAQKTLLGETCYFKDHFLAMERLGFVEETYHTFSYAPFRSSDGTVLGILNLSIESTATVVAARRLATVRDLVQTTSLARTVEDFAETALRSLGQNPFDLPFVILYTVEQITTKPTKREVRAGFQSSARKTVKLNCRGATGIPEDHPFLVQEAIVDIAPPMSRQSSSSTSASTGTGSTATAMDLRGLNGNSPAPSNSSNASTASPFVTENRPGQTWSWPFEEACLKRDPVLVEDLGSLADSLDRSRGWSYAPRQAVVIPIMIEAGQTVPSAVLVLGVNAMSRYDHLLETFNNLIARHVAIGLFAVLAAEQDRARADELTKLDKAKSNFFSSVSHELRTPLTLILGPLEDILTGPDKDKLDKKQREKLTIVNRHANRLLSMVNKLLDFSSIEGGRMNFKYRPVKVGPLARDIASLFRDAIERTKIEYIIDCDDDPPDSLPVYLSPDLLEKIVFNLVGNAFKYSTSGTICVRLRSTRAEAVLSVSDTGIGIPETELSKIFDRFHRVEASKMATGTGIGLALTLELVKMIGGQLEVESEVGKGSTFTVRLQRGHTHLPIDQVDHTPEEDLVVSKFQSRNLAPVDEAASWRYDVGSDSVMVDTGPSPSDTASMASVTEVSEQGNSSGSGTGDEYVNGAELLSLKNRTVVLVDDSRDLRTYMSSLLSKQFHVVEFGDPREALAYINRTPPSLVVTDAMMPFISGQQLTSTLRRNPQTSLVPIIMVSAQAGSEARAEALEGGVDDYLVKPFQARELLARTRVHCQLGLMRTELERRVEERTRALIESEGRNRALAERYSMLSTVSPVGVIEIDKFGEIVYANPRWYTITGLGDRPLTEWLNCVVPEDVPKIENIWRLASAGGESSEASDRQFRFKNGRIAQLEIRSSSEVGLPDGYVGALTDITRQKEIEVLHLREVERRAADAEENRRNTEMFLDMSSHELRNPLSGVWQNAEVVSASLGKYVKLLDGLRHGQQVDDQTLQSLHDEMLENVDAVESIILCASHQGRIADDILNVSKLNMGLLTVNPVPFDLVSRMNEVVRVSEAECIQKGIDLRLDADESIHRLCAEWIRADPSRLHQILLNFVSNALKFTLDSKERRVTVRITAHDTQPPLRPQAMRVSQPAPNLLHDNVWITIAVEDTGRGLSEEELKRLFARFSQANPRSDQYGGSGLGLYVSKKLVELHSGFIEVESQAGVGSIFSFTIPTERATPTERQPVPPPISIPSRIPKRPHSASPSDTSKASKTSKIGSTTAPAPTKDAPSQPVHVLVVEDNEINRKVLNRQLKNAGYLVSLVGDGQQALDALAEDARRATQDASYNGIQVVLMDIEMPVMDGLTAIRELRRREQAGQIDRRYPVCAVTGNARDAQLAGCLAAGFNDTVTKPYKIADITAKITSLVPPPAIVFTPT</sequence>
<dbReference type="Pfam" id="PF00072">
    <property type="entry name" value="Response_reg"/>
    <property type="match status" value="2"/>
</dbReference>
<evidence type="ECO:0000259" key="9">
    <source>
        <dbReference type="PROSITE" id="PS50110"/>
    </source>
</evidence>